<reference evidence="1 2" key="2">
    <citation type="journal article" date="2010" name="Nucleic Acids Res.">
        <title>BeetleBase in 2010: revisions to provide comprehensive genomic information for Tribolium castaneum.</title>
        <authorList>
            <person name="Kim H.S."/>
            <person name="Murphy T."/>
            <person name="Xia J."/>
            <person name="Caragea D."/>
            <person name="Park Y."/>
            <person name="Beeman R.W."/>
            <person name="Lorenzen M.D."/>
            <person name="Butcher S."/>
            <person name="Manak J.R."/>
            <person name="Brown S.J."/>
        </authorList>
    </citation>
    <scope>NUCLEOTIDE SEQUENCE [LARGE SCALE GENOMIC DNA]</scope>
    <source>
        <strain evidence="1 2">Georgia GA2</strain>
    </source>
</reference>
<dbReference type="AlphaFoldDB" id="A0A139W9R2"/>
<reference evidence="1 2" key="1">
    <citation type="journal article" date="2008" name="Nature">
        <title>The genome of the model beetle and pest Tribolium castaneum.</title>
        <authorList>
            <consortium name="Tribolium Genome Sequencing Consortium"/>
            <person name="Richards S."/>
            <person name="Gibbs R.A."/>
            <person name="Weinstock G.M."/>
            <person name="Brown S.J."/>
            <person name="Denell R."/>
            <person name="Beeman R.W."/>
            <person name="Gibbs R."/>
            <person name="Beeman R.W."/>
            <person name="Brown S.J."/>
            <person name="Bucher G."/>
            <person name="Friedrich M."/>
            <person name="Grimmelikhuijzen C.J."/>
            <person name="Klingler M."/>
            <person name="Lorenzen M."/>
            <person name="Richards S."/>
            <person name="Roth S."/>
            <person name="Schroder R."/>
            <person name="Tautz D."/>
            <person name="Zdobnov E.M."/>
            <person name="Muzny D."/>
            <person name="Gibbs R.A."/>
            <person name="Weinstock G.M."/>
            <person name="Attaway T."/>
            <person name="Bell S."/>
            <person name="Buhay C.J."/>
            <person name="Chandrabose M.N."/>
            <person name="Chavez D."/>
            <person name="Clerk-Blankenburg K.P."/>
            <person name="Cree A."/>
            <person name="Dao M."/>
            <person name="Davis C."/>
            <person name="Chacko J."/>
            <person name="Dinh H."/>
            <person name="Dugan-Rocha S."/>
            <person name="Fowler G."/>
            <person name="Garner T.T."/>
            <person name="Garnes J."/>
            <person name="Gnirke A."/>
            <person name="Hawes A."/>
            <person name="Hernandez J."/>
            <person name="Hines S."/>
            <person name="Holder M."/>
            <person name="Hume J."/>
            <person name="Jhangiani S.N."/>
            <person name="Joshi V."/>
            <person name="Khan Z.M."/>
            <person name="Jackson L."/>
            <person name="Kovar C."/>
            <person name="Kowis A."/>
            <person name="Lee S."/>
            <person name="Lewis L.R."/>
            <person name="Margolis J."/>
            <person name="Morgan M."/>
            <person name="Nazareth L.V."/>
            <person name="Nguyen N."/>
            <person name="Okwuonu G."/>
            <person name="Parker D."/>
            <person name="Richards S."/>
            <person name="Ruiz S.J."/>
            <person name="Santibanez J."/>
            <person name="Savard J."/>
            <person name="Scherer S.E."/>
            <person name="Schneider B."/>
            <person name="Sodergren E."/>
            <person name="Tautz D."/>
            <person name="Vattahil S."/>
            <person name="Villasana D."/>
            <person name="White C.S."/>
            <person name="Wright R."/>
            <person name="Park Y."/>
            <person name="Beeman R.W."/>
            <person name="Lord J."/>
            <person name="Oppert B."/>
            <person name="Lorenzen M."/>
            <person name="Brown S."/>
            <person name="Wang L."/>
            <person name="Savard J."/>
            <person name="Tautz D."/>
            <person name="Richards S."/>
            <person name="Weinstock G."/>
            <person name="Gibbs R.A."/>
            <person name="Liu Y."/>
            <person name="Worley K."/>
            <person name="Weinstock G."/>
            <person name="Elsik C.G."/>
            <person name="Reese J.T."/>
            <person name="Elhaik E."/>
            <person name="Landan G."/>
            <person name="Graur D."/>
            <person name="Arensburger P."/>
            <person name="Atkinson P."/>
            <person name="Beeman R.W."/>
            <person name="Beidler J."/>
            <person name="Brown S.J."/>
            <person name="Demuth J.P."/>
            <person name="Drury D.W."/>
            <person name="Du Y.Z."/>
            <person name="Fujiwara H."/>
            <person name="Lorenzen M."/>
            <person name="Maselli V."/>
            <person name="Osanai M."/>
            <person name="Park Y."/>
            <person name="Robertson H.M."/>
            <person name="Tu Z."/>
            <person name="Wang J.J."/>
            <person name="Wang S."/>
            <person name="Richards S."/>
            <person name="Song H."/>
            <person name="Zhang L."/>
            <person name="Sodergren E."/>
            <person name="Werner D."/>
            <person name="Stanke M."/>
            <person name="Morgenstern B."/>
            <person name="Solovyev V."/>
            <person name="Kosarev P."/>
            <person name="Brown G."/>
            <person name="Chen H.C."/>
            <person name="Ermolaeva O."/>
            <person name="Hlavina W."/>
            <person name="Kapustin Y."/>
            <person name="Kiryutin B."/>
            <person name="Kitts P."/>
            <person name="Maglott D."/>
            <person name="Pruitt K."/>
            <person name="Sapojnikov V."/>
            <person name="Souvorov A."/>
            <person name="Mackey A.J."/>
            <person name="Waterhouse R.M."/>
            <person name="Wyder S."/>
            <person name="Zdobnov E.M."/>
            <person name="Zdobnov E.M."/>
            <person name="Wyder S."/>
            <person name="Kriventseva E.V."/>
            <person name="Kadowaki T."/>
            <person name="Bork P."/>
            <person name="Aranda M."/>
            <person name="Bao R."/>
            <person name="Beermann A."/>
            <person name="Berns N."/>
            <person name="Bolognesi R."/>
            <person name="Bonneton F."/>
            <person name="Bopp D."/>
            <person name="Brown S.J."/>
            <person name="Bucher G."/>
            <person name="Butts T."/>
            <person name="Chaumot A."/>
            <person name="Denell R.E."/>
            <person name="Ferrier D.E."/>
            <person name="Friedrich M."/>
            <person name="Gordon C.M."/>
            <person name="Jindra M."/>
            <person name="Klingler M."/>
            <person name="Lan Q."/>
            <person name="Lattorff H.M."/>
            <person name="Laudet V."/>
            <person name="von Levetsow C."/>
            <person name="Liu Z."/>
            <person name="Lutz R."/>
            <person name="Lynch J.A."/>
            <person name="da Fonseca R.N."/>
            <person name="Posnien N."/>
            <person name="Reuter R."/>
            <person name="Roth S."/>
            <person name="Savard J."/>
            <person name="Schinko J.B."/>
            <person name="Schmitt C."/>
            <person name="Schoppmeier M."/>
            <person name="Schroder R."/>
            <person name="Shippy T.D."/>
            <person name="Simonnet F."/>
            <person name="Marques-Souza H."/>
            <person name="Tautz D."/>
            <person name="Tomoyasu Y."/>
            <person name="Trauner J."/>
            <person name="Van der Zee M."/>
            <person name="Vervoort M."/>
            <person name="Wittkopp N."/>
            <person name="Wimmer E.A."/>
            <person name="Yang X."/>
            <person name="Jones A.K."/>
            <person name="Sattelle D.B."/>
            <person name="Ebert P.R."/>
            <person name="Nelson D."/>
            <person name="Scott J.G."/>
            <person name="Beeman R.W."/>
            <person name="Muthukrishnan S."/>
            <person name="Kramer K.J."/>
            <person name="Arakane Y."/>
            <person name="Beeman R.W."/>
            <person name="Zhu Q."/>
            <person name="Hogenkamp D."/>
            <person name="Dixit R."/>
            <person name="Oppert B."/>
            <person name="Jiang H."/>
            <person name="Zou Z."/>
            <person name="Marshall J."/>
            <person name="Elpidina E."/>
            <person name="Vinokurov K."/>
            <person name="Oppert C."/>
            <person name="Zou Z."/>
            <person name="Evans J."/>
            <person name="Lu Z."/>
            <person name="Zhao P."/>
            <person name="Sumathipala N."/>
            <person name="Altincicek B."/>
            <person name="Vilcinskas A."/>
            <person name="Williams M."/>
            <person name="Hultmark D."/>
            <person name="Hetru C."/>
            <person name="Jiang H."/>
            <person name="Grimmelikhuijzen C.J."/>
            <person name="Hauser F."/>
            <person name="Cazzamali G."/>
            <person name="Williamson M."/>
            <person name="Park Y."/>
            <person name="Li B."/>
            <person name="Tanaka Y."/>
            <person name="Predel R."/>
            <person name="Neupert S."/>
            <person name="Schachtner J."/>
            <person name="Verleyen P."/>
            <person name="Raible F."/>
            <person name="Bork P."/>
            <person name="Friedrich M."/>
            <person name="Walden K.K."/>
            <person name="Robertson H.M."/>
            <person name="Angeli S."/>
            <person name="Foret S."/>
            <person name="Bucher G."/>
            <person name="Schuetz S."/>
            <person name="Maleszka R."/>
            <person name="Wimmer E.A."/>
            <person name="Beeman R.W."/>
            <person name="Lorenzen M."/>
            <person name="Tomoyasu Y."/>
            <person name="Miller S.C."/>
            <person name="Grossmann D."/>
            <person name="Bucher G."/>
        </authorList>
    </citation>
    <scope>NUCLEOTIDE SEQUENCE [LARGE SCALE GENOMIC DNA]</scope>
    <source>
        <strain evidence="1 2">Georgia GA2</strain>
    </source>
</reference>
<protein>
    <submittedName>
        <fullName evidence="1">Uncharacterized protein</fullName>
    </submittedName>
</protein>
<dbReference type="EMBL" id="KQ972067">
    <property type="protein sequence ID" value="KYB24651.1"/>
    <property type="molecule type" value="Genomic_DNA"/>
</dbReference>
<evidence type="ECO:0000313" key="2">
    <source>
        <dbReference type="Proteomes" id="UP000007266"/>
    </source>
</evidence>
<sequence length="127" mass="14312">MVLSSKDLSFQKAKTVERALKYELRLKENISEKLLAIQKSSNSNPKIYINLKENATVEDKDAMFRRLKSHFEKNKSTSFQDTSTDGLMNCVSLTSSSSSSTSLPLGLMTPAKETSNFFQEKIHLLTD</sequence>
<name>A0A139W9R2_TRICA</name>
<organism evidence="1 2">
    <name type="scientific">Tribolium castaneum</name>
    <name type="common">Red flour beetle</name>
    <dbReference type="NCBI Taxonomy" id="7070"/>
    <lineage>
        <taxon>Eukaryota</taxon>
        <taxon>Metazoa</taxon>
        <taxon>Ecdysozoa</taxon>
        <taxon>Arthropoda</taxon>
        <taxon>Hexapoda</taxon>
        <taxon>Insecta</taxon>
        <taxon>Pterygota</taxon>
        <taxon>Neoptera</taxon>
        <taxon>Endopterygota</taxon>
        <taxon>Coleoptera</taxon>
        <taxon>Polyphaga</taxon>
        <taxon>Cucujiformia</taxon>
        <taxon>Tenebrionidae</taxon>
        <taxon>Tenebrionidae incertae sedis</taxon>
        <taxon>Tribolium</taxon>
    </lineage>
</organism>
<keyword evidence="2" id="KW-1185">Reference proteome</keyword>
<gene>
    <name evidence="1" type="primary">AUGUSTUS-3.0.2_34960</name>
    <name evidence="1" type="ORF">TcasGA2_TC034960</name>
</gene>
<dbReference type="Proteomes" id="UP000007266">
    <property type="component" value="Unassembled WGS sequence"/>
</dbReference>
<evidence type="ECO:0000313" key="1">
    <source>
        <dbReference type="EMBL" id="KYB24651.1"/>
    </source>
</evidence>
<dbReference type="InParanoid" id="A0A139W9R2"/>
<accession>A0A139W9R2</accession>
<proteinExistence type="predicted"/>